<evidence type="ECO:0000313" key="3">
    <source>
        <dbReference type="Proteomes" id="UP000014480"/>
    </source>
</evidence>
<feature type="transmembrane region" description="Helical" evidence="1">
    <location>
        <begin position="12"/>
        <end position="32"/>
    </location>
</feature>
<organism evidence="2 3">
    <name type="scientific">Colletotrichum orbiculare (strain 104-T / ATCC 96160 / CBS 514.97 / LARS 414 / MAFF 240422)</name>
    <name type="common">Cucumber anthracnose fungus</name>
    <name type="synonym">Colletotrichum lagenarium</name>
    <dbReference type="NCBI Taxonomy" id="1213857"/>
    <lineage>
        <taxon>Eukaryota</taxon>
        <taxon>Fungi</taxon>
        <taxon>Dikarya</taxon>
        <taxon>Ascomycota</taxon>
        <taxon>Pezizomycotina</taxon>
        <taxon>Sordariomycetes</taxon>
        <taxon>Hypocreomycetidae</taxon>
        <taxon>Glomerellales</taxon>
        <taxon>Glomerellaceae</taxon>
        <taxon>Colletotrichum</taxon>
        <taxon>Colletotrichum orbiculare species complex</taxon>
    </lineage>
</organism>
<keyword evidence="1" id="KW-0472">Membrane</keyword>
<protein>
    <submittedName>
        <fullName evidence="2">Uncharacterized protein</fullName>
    </submittedName>
</protein>
<keyword evidence="1" id="KW-0812">Transmembrane</keyword>
<sequence>MSVVEVIRVAGIVVRVGVFITAAGSDCFVVFAKEFVILTVSAGMGRKGRGRRLLAVASVGLVDIAKVIVNFSAASPNAAITILTTRLTIQEYDSRLNGGLLISDKPLLDLLRPFSETGVAASSGTYGVESSSCIPSLLASLALLQCRRWAYVP</sequence>
<name>A0A484FHX2_COLOR</name>
<reference evidence="3" key="1">
    <citation type="journal article" date="2013" name="New Phytol.">
        <title>Comparative genomic and transcriptomic analyses reveal the hemibiotrophic stage shift of Colletotrichum fungi.</title>
        <authorList>
            <person name="Gan P."/>
            <person name="Ikeda K."/>
            <person name="Irieda H."/>
            <person name="Narusaka M."/>
            <person name="O'Connell R.J."/>
            <person name="Narusaka Y."/>
            <person name="Takano Y."/>
            <person name="Kubo Y."/>
            <person name="Shirasu K."/>
        </authorList>
    </citation>
    <scope>NUCLEOTIDE SEQUENCE [LARGE SCALE GENOMIC DNA]</scope>
    <source>
        <strain evidence="3">104-T / ATCC 96160 / CBS 514.97 / LARS 414 / MAFF 240422</strain>
    </source>
</reference>
<keyword evidence="3" id="KW-1185">Reference proteome</keyword>
<gene>
    <name evidence="2" type="ORF">Cob_v009556</name>
</gene>
<dbReference type="AlphaFoldDB" id="A0A484FHX2"/>
<evidence type="ECO:0000313" key="2">
    <source>
        <dbReference type="EMBL" id="TDZ17458.1"/>
    </source>
</evidence>
<feature type="transmembrane region" description="Helical" evidence="1">
    <location>
        <begin position="53"/>
        <end position="73"/>
    </location>
</feature>
<proteinExistence type="predicted"/>
<evidence type="ECO:0000256" key="1">
    <source>
        <dbReference type="SAM" id="Phobius"/>
    </source>
</evidence>
<keyword evidence="1" id="KW-1133">Transmembrane helix</keyword>
<dbReference type="Proteomes" id="UP000014480">
    <property type="component" value="Unassembled WGS sequence"/>
</dbReference>
<dbReference type="EMBL" id="AMCV02000028">
    <property type="protein sequence ID" value="TDZ17458.1"/>
    <property type="molecule type" value="Genomic_DNA"/>
</dbReference>
<comment type="caution">
    <text evidence="2">The sequence shown here is derived from an EMBL/GenBank/DDBJ whole genome shotgun (WGS) entry which is preliminary data.</text>
</comment>
<reference evidence="3" key="2">
    <citation type="journal article" date="2019" name="Mol. Plant Microbe Interact.">
        <title>Genome sequence resources for four phytopathogenic fungi from the Colletotrichum orbiculare species complex.</title>
        <authorList>
            <person name="Gan P."/>
            <person name="Tsushima A."/>
            <person name="Narusaka M."/>
            <person name="Narusaka Y."/>
            <person name="Takano Y."/>
            <person name="Kubo Y."/>
            <person name="Shirasu K."/>
        </authorList>
    </citation>
    <scope>GENOME REANNOTATION</scope>
    <source>
        <strain evidence="3">104-T / ATCC 96160 / CBS 514.97 / LARS 414 / MAFF 240422</strain>
    </source>
</reference>
<accession>A0A484FHX2</accession>